<accession>A0A5J4R9Q2</accession>
<gene>
    <name evidence="1" type="ORF">EZS27_021539</name>
</gene>
<comment type="caution">
    <text evidence="1">The sequence shown here is derived from an EMBL/GenBank/DDBJ whole genome shotgun (WGS) entry which is preliminary data.</text>
</comment>
<sequence>MEKETGAPLSDQEIAEFRKYKAQQAADAQMKDNLKVYSQMVDEEIEKAIPMLVILSGHIKEAKKKLFESFKTIIDMKTEVLPAVKDDQRTHTFTNSKGDQRIVLGVYVTDGYRDTVEEGIAIVKEFIQSLAGENNSQAALMVKMLLKLLSRNAAGELKASRITQLRKMAEESGNGRFMQGVKIIEDAYQPSISKNFIRAEMKNENGAWISIPLGITEA</sequence>
<dbReference type="Pfam" id="PF11363">
    <property type="entry name" value="DUF3164"/>
    <property type="match status" value="1"/>
</dbReference>
<dbReference type="AlphaFoldDB" id="A0A5J4R9Q2"/>
<evidence type="ECO:0000313" key="1">
    <source>
        <dbReference type="EMBL" id="KAA6329691.1"/>
    </source>
</evidence>
<dbReference type="InterPro" id="IPR021505">
    <property type="entry name" value="Phage_B3_Orf6"/>
</dbReference>
<reference evidence="1" key="1">
    <citation type="submission" date="2019-03" db="EMBL/GenBank/DDBJ databases">
        <title>Single cell metagenomics reveals metabolic interactions within the superorganism composed of flagellate Streblomastix strix and complex community of Bacteroidetes bacteria on its surface.</title>
        <authorList>
            <person name="Treitli S.C."/>
            <person name="Kolisko M."/>
            <person name="Husnik F."/>
            <person name="Keeling P."/>
            <person name="Hampl V."/>
        </authorList>
    </citation>
    <scope>NUCLEOTIDE SEQUENCE</scope>
    <source>
        <strain evidence="1">STM</strain>
    </source>
</reference>
<dbReference type="EMBL" id="SNRY01001610">
    <property type="protein sequence ID" value="KAA6329691.1"/>
    <property type="molecule type" value="Genomic_DNA"/>
</dbReference>
<organism evidence="1">
    <name type="scientific">termite gut metagenome</name>
    <dbReference type="NCBI Taxonomy" id="433724"/>
    <lineage>
        <taxon>unclassified sequences</taxon>
        <taxon>metagenomes</taxon>
        <taxon>organismal metagenomes</taxon>
    </lineage>
</organism>
<evidence type="ECO:0008006" key="2">
    <source>
        <dbReference type="Google" id="ProtNLM"/>
    </source>
</evidence>
<proteinExistence type="predicted"/>
<name>A0A5J4R9Q2_9ZZZZ</name>
<protein>
    <recommendedName>
        <fullName evidence="2">DUF3164 family protein</fullName>
    </recommendedName>
</protein>